<sequence>MSIQDHDTRPAPKNLNHHLSRNTLRRQPSSMKQFYKYFAIPGIGQLAGGLPNNYYFPFDALQAKVAQPERWQPTPNDPVDPPATSRGKNPPSEAIRVPHMSDETDPFKRIDVSSALQYGTALGYPPLFRFVREFTQNALHPNCPYRGGPEVLLTCGNTDGFNKCLMALTNEWGESTPIRKREGLLCEEFTYMNAIQTARPRGLNLAPVAMDQQGMKAYGPGGLEEVLRNWDPRTGIRPHVMYTVTMGQNPTSGVLSLQRRREIYALCCEYDIVIIEDDPYWYLQYPTTKQLEQNMLLNGEVKPKSWKKSGFPFLDALVPSYISIDIDGRVIRLDSFSKTVAPGCRLGWISAQPALIERLTRITETTTQQPSGFVQSIIAELLVGPTAAKDEETPWKPDGFVRWLEGLRGNYERRMHAMTAILDEGKSLPTVAPATQSPPRKSYDNISDWDLVSQKDIYTFTHPLGGMFIWLKVLFETHPLFAHYKQKNRLQQFAHALWIYWTRKPFRVLVSPGNTFAVTTTLEEREGWRCFRVCFAAIDESDLKDATRRLVDGVHRFWGIRDVKIIEELLESDETLEVGECLPLGTYIC</sequence>
<dbReference type="PANTHER" id="PTHR42790:SF1">
    <property type="entry name" value="AROMATIC AMINO ACID AMINOTRANSFERASE, HYPOTHETICAL (EUROFUNG)"/>
    <property type="match status" value="1"/>
</dbReference>
<evidence type="ECO:0000256" key="1">
    <source>
        <dbReference type="ARBA" id="ARBA00001933"/>
    </source>
</evidence>
<dbReference type="Pfam" id="PF00155">
    <property type="entry name" value="Aminotran_1_2"/>
    <property type="match status" value="1"/>
</dbReference>
<evidence type="ECO:0000313" key="8">
    <source>
        <dbReference type="EMBL" id="KAF2859734.1"/>
    </source>
</evidence>
<evidence type="ECO:0000256" key="4">
    <source>
        <dbReference type="ARBA" id="ARBA00022679"/>
    </source>
</evidence>
<evidence type="ECO:0000256" key="6">
    <source>
        <dbReference type="SAM" id="MobiDB-lite"/>
    </source>
</evidence>
<dbReference type="GO" id="GO:0008483">
    <property type="term" value="F:transaminase activity"/>
    <property type="evidence" value="ECO:0007669"/>
    <property type="project" value="UniProtKB-KW"/>
</dbReference>
<dbReference type="InterPro" id="IPR015421">
    <property type="entry name" value="PyrdxlP-dep_Trfase_major"/>
</dbReference>
<keyword evidence="5" id="KW-0663">Pyridoxal phosphate</keyword>
<dbReference type="PANTHER" id="PTHR42790">
    <property type="entry name" value="AMINOTRANSFERASE"/>
    <property type="match status" value="1"/>
</dbReference>
<evidence type="ECO:0000259" key="7">
    <source>
        <dbReference type="Pfam" id="PF00155"/>
    </source>
</evidence>
<dbReference type="InterPro" id="IPR050859">
    <property type="entry name" value="Class-I_PLP-dep_aminotransf"/>
</dbReference>
<feature type="compositionally biased region" description="Basic and acidic residues" evidence="6">
    <location>
        <begin position="1"/>
        <end position="10"/>
    </location>
</feature>
<feature type="compositionally biased region" description="Basic residues" evidence="6">
    <location>
        <begin position="15"/>
        <end position="24"/>
    </location>
</feature>
<dbReference type="OrthoDB" id="691673at2759"/>
<evidence type="ECO:0000256" key="5">
    <source>
        <dbReference type="ARBA" id="ARBA00022898"/>
    </source>
</evidence>
<dbReference type="GO" id="GO:1901605">
    <property type="term" value="P:alpha-amino acid metabolic process"/>
    <property type="evidence" value="ECO:0007669"/>
    <property type="project" value="TreeGrafter"/>
</dbReference>
<proteinExistence type="inferred from homology"/>
<accession>A0A6A7BWZ4</accession>
<name>A0A6A7BWZ4_9PEZI</name>
<dbReference type="InterPro" id="IPR015424">
    <property type="entry name" value="PyrdxlP-dep_Trfase"/>
</dbReference>
<protein>
    <submittedName>
        <fullName evidence="8">PLP-dependent transferase</fullName>
    </submittedName>
</protein>
<gene>
    <name evidence="8" type="ORF">K470DRAFT_258585</name>
</gene>
<feature type="region of interest" description="Disordered" evidence="6">
    <location>
        <begin position="70"/>
        <end position="99"/>
    </location>
</feature>
<reference evidence="8" key="1">
    <citation type="journal article" date="2020" name="Stud. Mycol.">
        <title>101 Dothideomycetes genomes: a test case for predicting lifestyles and emergence of pathogens.</title>
        <authorList>
            <person name="Haridas S."/>
            <person name="Albert R."/>
            <person name="Binder M."/>
            <person name="Bloem J."/>
            <person name="Labutti K."/>
            <person name="Salamov A."/>
            <person name="Andreopoulos B."/>
            <person name="Baker S."/>
            <person name="Barry K."/>
            <person name="Bills G."/>
            <person name="Bluhm B."/>
            <person name="Cannon C."/>
            <person name="Castanera R."/>
            <person name="Culley D."/>
            <person name="Daum C."/>
            <person name="Ezra D."/>
            <person name="Gonzalez J."/>
            <person name="Henrissat B."/>
            <person name="Kuo A."/>
            <person name="Liang C."/>
            <person name="Lipzen A."/>
            <person name="Lutzoni F."/>
            <person name="Magnuson J."/>
            <person name="Mondo S."/>
            <person name="Nolan M."/>
            <person name="Ohm R."/>
            <person name="Pangilinan J."/>
            <person name="Park H.-J."/>
            <person name="Ramirez L."/>
            <person name="Alfaro M."/>
            <person name="Sun H."/>
            <person name="Tritt A."/>
            <person name="Yoshinaga Y."/>
            <person name="Zwiers L.-H."/>
            <person name="Turgeon B."/>
            <person name="Goodwin S."/>
            <person name="Spatafora J."/>
            <person name="Crous P."/>
            <person name="Grigoriev I."/>
        </authorList>
    </citation>
    <scope>NUCLEOTIDE SEQUENCE</scope>
    <source>
        <strain evidence="8">CBS 480.64</strain>
    </source>
</reference>
<keyword evidence="4 8" id="KW-0808">Transferase</keyword>
<dbReference type="EMBL" id="MU005989">
    <property type="protein sequence ID" value="KAF2859734.1"/>
    <property type="molecule type" value="Genomic_DNA"/>
</dbReference>
<evidence type="ECO:0000313" key="9">
    <source>
        <dbReference type="Proteomes" id="UP000799421"/>
    </source>
</evidence>
<keyword evidence="9" id="KW-1185">Reference proteome</keyword>
<dbReference type="SUPFAM" id="SSF53383">
    <property type="entry name" value="PLP-dependent transferases"/>
    <property type="match status" value="1"/>
</dbReference>
<keyword evidence="3" id="KW-0032">Aminotransferase</keyword>
<feature type="region of interest" description="Disordered" evidence="6">
    <location>
        <begin position="1"/>
        <end position="26"/>
    </location>
</feature>
<feature type="domain" description="Aminotransferase class I/classII large" evidence="7">
    <location>
        <begin position="182"/>
        <end position="550"/>
    </location>
</feature>
<dbReference type="CDD" id="cd00609">
    <property type="entry name" value="AAT_like"/>
    <property type="match status" value="1"/>
</dbReference>
<evidence type="ECO:0000256" key="2">
    <source>
        <dbReference type="ARBA" id="ARBA00007441"/>
    </source>
</evidence>
<dbReference type="GO" id="GO:0030170">
    <property type="term" value="F:pyridoxal phosphate binding"/>
    <property type="evidence" value="ECO:0007669"/>
    <property type="project" value="InterPro"/>
</dbReference>
<organism evidence="8 9">
    <name type="scientific">Piedraia hortae CBS 480.64</name>
    <dbReference type="NCBI Taxonomy" id="1314780"/>
    <lineage>
        <taxon>Eukaryota</taxon>
        <taxon>Fungi</taxon>
        <taxon>Dikarya</taxon>
        <taxon>Ascomycota</taxon>
        <taxon>Pezizomycotina</taxon>
        <taxon>Dothideomycetes</taxon>
        <taxon>Dothideomycetidae</taxon>
        <taxon>Capnodiales</taxon>
        <taxon>Piedraiaceae</taxon>
        <taxon>Piedraia</taxon>
    </lineage>
</organism>
<comment type="similarity">
    <text evidence="2">Belongs to the class-I pyridoxal-phosphate-dependent aminotransferase family.</text>
</comment>
<dbReference type="Proteomes" id="UP000799421">
    <property type="component" value="Unassembled WGS sequence"/>
</dbReference>
<evidence type="ECO:0000256" key="3">
    <source>
        <dbReference type="ARBA" id="ARBA00022576"/>
    </source>
</evidence>
<dbReference type="Gene3D" id="3.40.640.10">
    <property type="entry name" value="Type I PLP-dependent aspartate aminotransferase-like (Major domain)"/>
    <property type="match status" value="1"/>
</dbReference>
<dbReference type="AlphaFoldDB" id="A0A6A7BWZ4"/>
<comment type="cofactor">
    <cofactor evidence="1">
        <name>pyridoxal 5'-phosphate</name>
        <dbReference type="ChEBI" id="CHEBI:597326"/>
    </cofactor>
</comment>
<dbReference type="InterPro" id="IPR004839">
    <property type="entry name" value="Aminotransferase_I/II_large"/>
</dbReference>